<feature type="compositionally biased region" description="Pro residues" evidence="1">
    <location>
        <begin position="654"/>
        <end position="665"/>
    </location>
</feature>
<accession>A0A1I8JQ18</accession>
<feature type="compositionally biased region" description="Basic and acidic residues" evidence="1">
    <location>
        <begin position="456"/>
        <end position="466"/>
    </location>
</feature>
<keyword evidence="2" id="KW-1185">Reference proteome</keyword>
<feature type="compositionally biased region" description="Pro residues" evidence="1">
    <location>
        <begin position="619"/>
        <end position="641"/>
    </location>
</feature>
<feature type="region of interest" description="Disordered" evidence="1">
    <location>
        <begin position="50"/>
        <end position="213"/>
    </location>
</feature>
<dbReference type="AlphaFoldDB" id="A0A1I8JQ18"/>
<feature type="region of interest" description="Disordered" evidence="1">
    <location>
        <begin position="510"/>
        <end position="550"/>
    </location>
</feature>
<feature type="compositionally biased region" description="Low complexity" evidence="1">
    <location>
        <begin position="691"/>
        <end position="706"/>
    </location>
</feature>
<feature type="compositionally biased region" description="Gly residues" evidence="1">
    <location>
        <begin position="102"/>
        <end position="111"/>
    </location>
</feature>
<sequence>DGKPKPSEPGSANVGGNYLATADYRNASGAENFLLDDSLSALYLHRRVRRESGLSCSSRPGNSDGAVAQHRQRRLARAKRQLNDDSGGGREGSAGSLLDGPNSGGGRGGSAGSSLDGPTGGREGFQRGSSLDAQLEGTRRTVRVQRPACLTAQLEEDEEGSAGSSLDGPTGGREGSARAACLTAQLEETRRFSGQLADGPTGGGRGGSAAARLTAQLEDEEVQRAACLTAQLEEDEEVQRAARLTAQLEDEKVQRAARLTAQLEGRGGSAGSLLDGPTGEDEEVHGSSSLTAQLEGREGSAGSSLDGPTGGDVEVSAGSSLDAQLEEDEEVPAGTRLTAQLEEFAAALLDGPTGGGRGGSAGSSLDGPTGDEKVQGSSLTAQLETDEEVQRAARLTAQLEEDESGQRAVSCLTAQLEEDEEVQRAARLTAQLEEDEKVQRAARLTAQLRRTRSHAGRLDGPTEGRGGRKVQRAARLTAATGGREGSAGSSLDAQLETRFSGTRLTAQLEEDEVVAADSLIDGPPVDQPAGSPVDRPAGPPVDQPPVHLSISQPVTCRSTGRSTVDQPAVHLSINQPVHLSINQPVHLSIKPAGPPVDQASRPPVDQPAGPPVDTSRPPVDQPAGPPVDQPAGPPVDQPAGPPVDQSVHLSIQPAGPPSDPFGPPRPPEDSPVSAPDASPAGAPGIHFLAEPMGPLLSPGSPAGPDSVLPPAPDDAPVTRRSGGRPKSQLPLSDHHHAPEVHRLAEHLRLAAKSSLDGLTNEQVIDRWTKCCSAHSTPALSPSPAAYNPDVNRVLVGPNHLVIFVSLEKDQQLRPGQSSSAKFELPAGFLDLIARGVQVPVRDICDIYREIITCPYVQENKERIKLQMTVELSPFFSRELLTNSARLNNSVEVLKNGDHYYTMHHKNNAFELEVLGQKVMLDLWITARNERHPNSTDLAAQFLHNLEHYMETHSSGDVFFLRLSNVRIS</sequence>
<feature type="compositionally biased region" description="Low complexity" evidence="1">
    <location>
        <begin position="670"/>
        <end position="684"/>
    </location>
</feature>
<feature type="region of interest" description="Disordered" evidence="1">
    <location>
        <begin position="259"/>
        <end position="391"/>
    </location>
</feature>
<proteinExistence type="predicted"/>
<evidence type="ECO:0000313" key="2">
    <source>
        <dbReference type="Proteomes" id="UP000095280"/>
    </source>
</evidence>
<feature type="compositionally biased region" description="Basic residues" evidence="1">
    <location>
        <begin position="70"/>
        <end position="80"/>
    </location>
</feature>
<feature type="region of interest" description="Disordered" evidence="1">
    <location>
        <begin position="447"/>
        <end position="492"/>
    </location>
</feature>
<name>A0A1I8JQ18_9PLAT</name>
<evidence type="ECO:0000313" key="3">
    <source>
        <dbReference type="WBParaSite" id="snap_masked-unitig_30494-processed-gene-0.0-mRNA-1"/>
    </source>
</evidence>
<feature type="region of interest" description="Disordered" evidence="1">
    <location>
        <begin position="588"/>
        <end position="733"/>
    </location>
</feature>
<dbReference type="Proteomes" id="UP000095280">
    <property type="component" value="Unplaced"/>
</dbReference>
<feature type="compositionally biased region" description="Gly residues" evidence="1">
    <location>
        <begin position="352"/>
        <end position="361"/>
    </location>
</feature>
<protein>
    <submittedName>
        <fullName evidence="3">FH2 domain-containing protein</fullName>
    </submittedName>
</protein>
<organism evidence="2 3">
    <name type="scientific">Macrostomum lignano</name>
    <dbReference type="NCBI Taxonomy" id="282301"/>
    <lineage>
        <taxon>Eukaryota</taxon>
        <taxon>Metazoa</taxon>
        <taxon>Spiralia</taxon>
        <taxon>Lophotrochozoa</taxon>
        <taxon>Platyhelminthes</taxon>
        <taxon>Rhabditophora</taxon>
        <taxon>Macrostomorpha</taxon>
        <taxon>Macrostomida</taxon>
        <taxon>Macrostomidae</taxon>
        <taxon>Macrostomum</taxon>
    </lineage>
</organism>
<reference evidence="3" key="1">
    <citation type="submission" date="2016-11" db="UniProtKB">
        <authorList>
            <consortium name="WormBaseParasite"/>
        </authorList>
    </citation>
    <scope>IDENTIFICATION</scope>
</reference>
<dbReference type="WBParaSite" id="snap_masked-unitig_30494-processed-gene-0.0-mRNA-1">
    <property type="protein sequence ID" value="snap_masked-unitig_30494-processed-gene-0.0-mRNA-1"/>
    <property type="gene ID" value="snap_masked-unitig_30494-processed-gene-0.0"/>
</dbReference>
<evidence type="ECO:0000256" key="1">
    <source>
        <dbReference type="SAM" id="MobiDB-lite"/>
    </source>
</evidence>